<proteinExistence type="predicted"/>
<dbReference type="PANTHER" id="PTHR43877:SF2">
    <property type="entry name" value="AMINOALKYLPHOSPHONATE N-ACETYLTRANSFERASE-RELATED"/>
    <property type="match status" value="1"/>
</dbReference>
<dbReference type="GO" id="GO:0016747">
    <property type="term" value="F:acyltransferase activity, transferring groups other than amino-acyl groups"/>
    <property type="evidence" value="ECO:0007669"/>
    <property type="project" value="InterPro"/>
</dbReference>
<dbReference type="InterPro" id="IPR000182">
    <property type="entry name" value="GNAT_dom"/>
</dbReference>
<evidence type="ECO:0000256" key="2">
    <source>
        <dbReference type="ARBA" id="ARBA00023315"/>
    </source>
</evidence>
<evidence type="ECO:0000256" key="1">
    <source>
        <dbReference type="ARBA" id="ARBA00022679"/>
    </source>
</evidence>
<dbReference type="SUPFAM" id="SSF55729">
    <property type="entry name" value="Acyl-CoA N-acyltransferases (Nat)"/>
    <property type="match status" value="1"/>
</dbReference>
<dbReference type="PROSITE" id="PS51186">
    <property type="entry name" value="GNAT"/>
    <property type="match status" value="1"/>
</dbReference>
<dbReference type="Proteomes" id="UP000270021">
    <property type="component" value="Chromosome"/>
</dbReference>
<protein>
    <submittedName>
        <fullName evidence="5">GNAT family N-acetyltransferase</fullName>
    </submittedName>
</protein>
<sequence>MPTGFRTSGDRQARRVRIRLPRGPAAGPRPHATGGPVVIIEVTTDEDMAAAWAVRKEVFVDEQKVPIEEEIDDLDLAPTTIHLLAKDDRGPAATGRILLDSPGHVHLGRICVAARVRGTGLGRRLMLALEETAQKAYADGGRLTIALSAQRGAQGFYEALGYGYVSHREYLDAGIWHKDMVKTING</sequence>
<dbReference type="InterPro" id="IPR050832">
    <property type="entry name" value="Bact_Acetyltransf"/>
</dbReference>
<gene>
    <name evidence="5" type="ORF">EJO69_00565</name>
</gene>
<dbReference type="CDD" id="cd04301">
    <property type="entry name" value="NAT_SF"/>
    <property type="match status" value="1"/>
</dbReference>
<dbReference type="InterPro" id="IPR016181">
    <property type="entry name" value="Acyl_CoA_acyltransferase"/>
</dbReference>
<organism evidence="5 6">
    <name type="scientific">Flaviflexus salsibiostraticola</name>
    <dbReference type="NCBI Taxonomy" id="1282737"/>
    <lineage>
        <taxon>Bacteria</taxon>
        <taxon>Bacillati</taxon>
        <taxon>Actinomycetota</taxon>
        <taxon>Actinomycetes</taxon>
        <taxon>Actinomycetales</taxon>
        <taxon>Actinomycetaceae</taxon>
        <taxon>Flaviflexus</taxon>
    </lineage>
</organism>
<dbReference type="OrthoDB" id="9796171at2"/>
<keyword evidence="6" id="KW-1185">Reference proteome</keyword>
<dbReference type="AlphaFoldDB" id="A0A3Q8WS28"/>
<reference evidence="5 6" key="1">
    <citation type="submission" date="2018-12" db="EMBL/GenBank/DDBJ databases">
        <title>Complete genome sequence of Flaviflexus salsibiostraticola KCTC 33148.</title>
        <authorList>
            <person name="Bae J.-W."/>
        </authorList>
    </citation>
    <scope>NUCLEOTIDE SEQUENCE [LARGE SCALE GENOMIC DNA]</scope>
    <source>
        <strain evidence="5 6">KCTC 33148</strain>
    </source>
</reference>
<evidence type="ECO:0000313" key="5">
    <source>
        <dbReference type="EMBL" id="AZN28958.1"/>
    </source>
</evidence>
<name>A0A3Q8WS28_9ACTO</name>
<dbReference type="Gene3D" id="3.40.630.30">
    <property type="match status" value="1"/>
</dbReference>
<evidence type="ECO:0000313" key="6">
    <source>
        <dbReference type="Proteomes" id="UP000270021"/>
    </source>
</evidence>
<dbReference type="PANTHER" id="PTHR43877">
    <property type="entry name" value="AMINOALKYLPHOSPHONATE N-ACETYLTRANSFERASE-RELATED-RELATED"/>
    <property type="match status" value="1"/>
</dbReference>
<keyword evidence="2" id="KW-0012">Acyltransferase</keyword>
<feature type="compositionally biased region" description="Low complexity" evidence="3">
    <location>
        <begin position="21"/>
        <end position="34"/>
    </location>
</feature>
<dbReference type="KEGG" id="fsl:EJO69_00565"/>
<evidence type="ECO:0000259" key="4">
    <source>
        <dbReference type="PROSITE" id="PS51186"/>
    </source>
</evidence>
<keyword evidence="1 5" id="KW-0808">Transferase</keyword>
<evidence type="ECO:0000256" key="3">
    <source>
        <dbReference type="SAM" id="MobiDB-lite"/>
    </source>
</evidence>
<dbReference type="EMBL" id="CP034438">
    <property type="protein sequence ID" value="AZN28958.1"/>
    <property type="molecule type" value="Genomic_DNA"/>
</dbReference>
<dbReference type="Pfam" id="PF13673">
    <property type="entry name" value="Acetyltransf_10"/>
    <property type="match status" value="1"/>
</dbReference>
<feature type="region of interest" description="Disordered" evidence="3">
    <location>
        <begin position="1"/>
        <end position="34"/>
    </location>
</feature>
<accession>A0A3Q8WS28</accession>
<feature type="domain" description="N-acetyltransferase" evidence="4">
    <location>
        <begin position="37"/>
        <end position="185"/>
    </location>
</feature>